<keyword evidence="3" id="KW-1185">Reference proteome</keyword>
<reference evidence="3" key="1">
    <citation type="journal article" date="2019" name="Int. J. Syst. Evol. Microbiol.">
        <title>The Global Catalogue of Microorganisms (GCM) 10K type strain sequencing project: providing services to taxonomists for standard genome sequencing and annotation.</title>
        <authorList>
            <consortium name="The Broad Institute Genomics Platform"/>
            <consortium name="The Broad Institute Genome Sequencing Center for Infectious Disease"/>
            <person name="Wu L."/>
            <person name="Ma J."/>
        </authorList>
    </citation>
    <scope>NUCLEOTIDE SEQUENCE [LARGE SCALE GENOMIC DNA]</scope>
    <source>
        <strain evidence="3">JCM 18287</strain>
    </source>
</reference>
<keyword evidence="1" id="KW-0472">Membrane</keyword>
<gene>
    <name evidence="2" type="ORF">GCM10023315_00700</name>
</gene>
<comment type="caution">
    <text evidence="2">The sequence shown here is derived from an EMBL/GenBank/DDBJ whole genome shotgun (WGS) entry which is preliminary data.</text>
</comment>
<feature type="transmembrane region" description="Helical" evidence="1">
    <location>
        <begin position="112"/>
        <end position="131"/>
    </location>
</feature>
<feature type="transmembrane region" description="Helical" evidence="1">
    <location>
        <begin position="55"/>
        <end position="76"/>
    </location>
</feature>
<dbReference type="RefSeq" id="WP_345163056.1">
    <property type="nucleotide sequence ID" value="NZ_BAABJK010000002.1"/>
</dbReference>
<dbReference type="EMBL" id="BAABJK010000002">
    <property type="protein sequence ID" value="GAA4957234.1"/>
    <property type="molecule type" value="Genomic_DNA"/>
</dbReference>
<protein>
    <submittedName>
        <fullName evidence="2">Uncharacterized protein</fullName>
    </submittedName>
</protein>
<keyword evidence="1" id="KW-0812">Transmembrane</keyword>
<proteinExistence type="predicted"/>
<sequence length="141" mass="16049">MKDKVDKYLEEITNKVIKEAAVESPSFNFTNSVMAEVNMLNQSKSIVYKPLISKYTWGVIFAVFIALLVYIVFFSSQTEVSPRSNWFNAIDFSVISNNKASNAISNFSIPKVFAYAIILFGGMLCIQVPLLKYHFNKRLEI</sequence>
<evidence type="ECO:0000313" key="3">
    <source>
        <dbReference type="Proteomes" id="UP001501692"/>
    </source>
</evidence>
<dbReference type="Proteomes" id="UP001501692">
    <property type="component" value="Unassembled WGS sequence"/>
</dbReference>
<evidence type="ECO:0000313" key="2">
    <source>
        <dbReference type="EMBL" id="GAA4957234.1"/>
    </source>
</evidence>
<evidence type="ECO:0000256" key="1">
    <source>
        <dbReference type="SAM" id="Phobius"/>
    </source>
</evidence>
<organism evidence="2 3">
    <name type="scientific">Algibacter aquimarinus</name>
    <dbReference type="NCBI Taxonomy" id="1136748"/>
    <lineage>
        <taxon>Bacteria</taxon>
        <taxon>Pseudomonadati</taxon>
        <taxon>Bacteroidota</taxon>
        <taxon>Flavobacteriia</taxon>
        <taxon>Flavobacteriales</taxon>
        <taxon>Flavobacteriaceae</taxon>
        <taxon>Algibacter</taxon>
    </lineage>
</organism>
<keyword evidence="1" id="KW-1133">Transmembrane helix</keyword>
<accession>A0ABP9GZ32</accession>
<name>A0ABP9GZ32_9FLAO</name>